<feature type="transmembrane region" description="Helical" evidence="6">
    <location>
        <begin position="256"/>
        <end position="280"/>
    </location>
</feature>
<dbReference type="GO" id="GO:0016020">
    <property type="term" value="C:membrane"/>
    <property type="evidence" value="ECO:0007669"/>
    <property type="project" value="UniProtKB-SubCell"/>
</dbReference>
<feature type="domain" description="Major facilitator superfamily (MFS) profile" evidence="8">
    <location>
        <begin position="133"/>
        <end position="559"/>
    </location>
</feature>
<evidence type="ECO:0000256" key="6">
    <source>
        <dbReference type="SAM" id="Phobius"/>
    </source>
</evidence>
<dbReference type="PANTHER" id="PTHR23511:SF34">
    <property type="entry name" value="SYNAPTIC VESICLE GLYCOPROTEIN 2"/>
    <property type="match status" value="1"/>
</dbReference>
<feature type="signal peptide" evidence="7">
    <location>
        <begin position="1"/>
        <end position="18"/>
    </location>
</feature>
<dbReference type="AlphaFoldDB" id="A0A812UJW0"/>
<evidence type="ECO:0000256" key="5">
    <source>
        <dbReference type="ARBA" id="ARBA00023136"/>
    </source>
</evidence>
<dbReference type="InterPro" id="IPR005829">
    <property type="entry name" value="Sugar_transporter_CS"/>
</dbReference>
<dbReference type="SUPFAM" id="SSF103473">
    <property type="entry name" value="MFS general substrate transporter"/>
    <property type="match status" value="1"/>
</dbReference>
<dbReference type="OrthoDB" id="429529at2759"/>
<keyword evidence="5 6" id="KW-0472">Membrane</keyword>
<evidence type="ECO:0000256" key="7">
    <source>
        <dbReference type="SAM" id="SignalP"/>
    </source>
</evidence>
<dbReference type="GO" id="GO:0022857">
    <property type="term" value="F:transmembrane transporter activity"/>
    <property type="evidence" value="ECO:0007669"/>
    <property type="project" value="InterPro"/>
</dbReference>
<keyword evidence="2" id="KW-0813">Transport</keyword>
<dbReference type="Proteomes" id="UP000604046">
    <property type="component" value="Unassembled WGS sequence"/>
</dbReference>
<comment type="caution">
    <text evidence="9">The sequence shown here is derived from an EMBL/GenBank/DDBJ whole genome shotgun (WGS) entry which is preliminary data.</text>
</comment>
<dbReference type="Gene3D" id="1.20.1250.20">
    <property type="entry name" value="MFS general substrate transporter like domains"/>
    <property type="match status" value="1"/>
</dbReference>
<dbReference type="InterPro" id="IPR020846">
    <property type="entry name" value="MFS_dom"/>
</dbReference>
<gene>
    <name evidence="9" type="primary">svop-1</name>
    <name evidence="9" type="ORF">SNAT2548_LOCUS32463</name>
</gene>
<dbReference type="PROSITE" id="PS50850">
    <property type="entry name" value="MFS"/>
    <property type="match status" value="1"/>
</dbReference>
<feature type="transmembrane region" description="Helical" evidence="6">
    <location>
        <begin position="199"/>
        <end position="222"/>
    </location>
</feature>
<keyword evidence="10" id="KW-1185">Reference proteome</keyword>
<evidence type="ECO:0000256" key="1">
    <source>
        <dbReference type="ARBA" id="ARBA00004141"/>
    </source>
</evidence>
<sequence>MLMRYGLLLLVEISFAAAFRPTLLAARGNASSVAPWLCDVQVVCRSMLVCIKSKSHATPFQSDTVIQTPKRFEPTLRNLRLVLVLGTFTLACVCVIWRSSAAVSVPSEPAAGPHLDLDASLTVCGVGRYQLTIVLAILLAWMADGAENVLLHSMAKHLVHALDTDEISVADLRIFSHAAMACSAFLSGSAADSFGRRPVFCISCLLATTFSLLSIFAPAFWFFCCCRVLAGIGLGALVGTDVALLCEFLPSSRREWVVPFLYVGYVVGRLFADFCAFKLYPMFDNWRLPFLLCSLPLVPSCMLRFSLHETPQALLARGFVGHAKRVLGDVAETNRGIRSTSCLITGARPVKQYQGLDFRNCLNAGVWATIRQNQLERVLAVAALAFFMALGRLLNSLLPELEAHFSLFSDSFRSTVWFAALICLWCALSVALMQTGLLAWDIFVGGCLVSQGVLLAFSYLFQMETPGWKSFNLLLSAWAMAEGLTSTPFYAICVRMFPEHARATSLGFVDAISRSVVALQPFLAADLLSSIGTALSAAVLGGCWLCAAALALVWRHLWQAPSPEEVEASKA</sequence>
<proteinExistence type="predicted"/>
<feature type="transmembrane region" description="Helical" evidence="6">
    <location>
        <begin position="378"/>
        <end position="395"/>
    </location>
</feature>
<keyword evidence="7" id="KW-0732">Signal</keyword>
<feature type="transmembrane region" description="Helical" evidence="6">
    <location>
        <begin position="440"/>
        <end position="461"/>
    </location>
</feature>
<feature type="transmembrane region" description="Helical" evidence="6">
    <location>
        <begin position="79"/>
        <end position="97"/>
    </location>
</feature>
<dbReference type="InterPro" id="IPR005828">
    <property type="entry name" value="MFS_sugar_transport-like"/>
</dbReference>
<dbReference type="InterPro" id="IPR036259">
    <property type="entry name" value="MFS_trans_sf"/>
</dbReference>
<feature type="transmembrane region" description="Helical" evidence="6">
    <location>
        <begin position="228"/>
        <end position="249"/>
    </location>
</feature>
<feature type="transmembrane region" description="Helical" evidence="6">
    <location>
        <begin position="286"/>
        <end position="307"/>
    </location>
</feature>
<dbReference type="PROSITE" id="PS00217">
    <property type="entry name" value="SUGAR_TRANSPORT_2"/>
    <property type="match status" value="1"/>
</dbReference>
<evidence type="ECO:0000256" key="3">
    <source>
        <dbReference type="ARBA" id="ARBA00022692"/>
    </source>
</evidence>
<keyword evidence="4 6" id="KW-1133">Transmembrane helix</keyword>
<evidence type="ECO:0000256" key="2">
    <source>
        <dbReference type="ARBA" id="ARBA00022448"/>
    </source>
</evidence>
<evidence type="ECO:0000259" key="8">
    <source>
        <dbReference type="PROSITE" id="PS50850"/>
    </source>
</evidence>
<evidence type="ECO:0000313" key="10">
    <source>
        <dbReference type="Proteomes" id="UP000604046"/>
    </source>
</evidence>
<name>A0A812UJW0_9DINO</name>
<accession>A0A812UJW0</accession>
<evidence type="ECO:0000313" key="9">
    <source>
        <dbReference type="EMBL" id="CAE7570388.1"/>
    </source>
</evidence>
<feature type="chain" id="PRO_5032684141" evidence="7">
    <location>
        <begin position="19"/>
        <end position="571"/>
    </location>
</feature>
<feature type="transmembrane region" description="Helical" evidence="6">
    <location>
        <begin position="415"/>
        <end position="433"/>
    </location>
</feature>
<dbReference type="EMBL" id="CAJNDS010002712">
    <property type="protein sequence ID" value="CAE7570388.1"/>
    <property type="molecule type" value="Genomic_DNA"/>
</dbReference>
<feature type="transmembrane region" description="Helical" evidence="6">
    <location>
        <begin position="531"/>
        <end position="554"/>
    </location>
</feature>
<comment type="subcellular location">
    <subcellularLocation>
        <location evidence="1">Membrane</location>
        <topology evidence="1">Multi-pass membrane protein</topology>
    </subcellularLocation>
</comment>
<dbReference type="PANTHER" id="PTHR23511">
    <property type="entry name" value="SYNAPTIC VESICLE GLYCOPROTEIN 2"/>
    <property type="match status" value="1"/>
</dbReference>
<organism evidence="9 10">
    <name type="scientific">Symbiodinium natans</name>
    <dbReference type="NCBI Taxonomy" id="878477"/>
    <lineage>
        <taxon>Eukaryota</taxon>
        <taxon>Sar</taxon>
        <taxon>Alveolata</taxon>
        <taxon>Dinophyceae</taxon>
        <taxon>Suessiales</taxon>
        <taxon>Symbiodiniaceae</taxon>
        <taxon>Symbiodinium</taxon>
    </lineage>
</organism>
<evidence type="ECO:0000256" key="4">
    <source>
        <dbReference type="ARBA" id="ARBA00022989"/>
    </source>
</evidence>
<protein>
    <submittedName>
        <fullName evidence="9">Svop-1 protein</fullName>
    </submittedName>
</protein>
<keyword evidence="3 6" id="KW-0812">Transmembrane</keyword>
<reference evidence="9" key="1">
    <citation type="submission" date="2021-02" db="EMBL/GenBank/DDBJ databases">
        <authorList>
            <person name="Dougan E. K."/>
            <person name="Rhodes N."/>
            <person name="Thang M."/>
            <person name="Chan C."/>
        </authorList>
    </citation>
    <scope>NUCLEOTIDE SEQUENCE</scope>
</reference>
<dbReference type="Pfam" id="PF00083">
    <property type="entry name" value="Sugar_tr"/>
    <property type="match status" value="1"/>
</dbReference>